<feature type="non-terminal residue" evidence="12">
    <location>
        <position position="1"/>
    </location>
</feature>
<accession>A0A6G1JAR9</accession>
<evidence type="ECO:0000259" key="10">
    <source>
        <dbReference type="PROSITE" id="PS50089"/>
    </source>
</evidence>
<evidence type="ECO:0000256" key="2">
    <source>
        <dbReference type="ARBA" id="ARBA00012251"/>
    </source>
</evidence>
<protein>
    <recommendedName>
        <fullName evidence="2">RBR-type E3 ubiquitin transferase</fullName>
        <ecNumber evidence="2">2.3.2.31</ecNumber>
    </recommendedName>
</protein>
<dbReference type="Gene3D" id="3.30.40.10">
    <property type="entry name" value="Zinc/RING finger domain, C3HC4 (zinc finger)"/>
    <property type="match status" value="1"/>
</dbReference>
<dbReference type="Gene3D" id="1.20.120.1750">
    <property type="match status" value="1"/>
</dbReference>
<dbReference type="PROSITE" id="PS50089">
    <property type="entry name" value="ZF_RING_2"/>
    <property type="match status" value="1"/>
</dbReference>
<keyword evidence="4" id="KW-0479">Metal-binding</keyword>
<dbReference type="OrthoDB" id="10009520at2759"/>
<dbReference type="AlphaFoldDB" id="A0A6G1JAR9"/>
<dbReference type="SMART" id="SM00647">
    <property type="entry name" value="IBR"/>
    <property type="match status" value="2"/>
</dbReference>
<keyword evidence="5" id="KW-0677">Repeat</keyword>
<gene>
    <name evidence="12" type="ORF">K458DRAFT_264205</name>
</gene>
<evidence type="ECO:0000313" key="12">
    <source>
        <dbReference type="EMBL" id="KAF2687664.1"/>
    </source>
</evidence>
<dbReference type="GO" id="GO:0008270">
    <property type="term" value="F:zinc ion binding"/>
    <property type="evidence" value="ECO:0007669"/>
    <property type="project" value="UniProtKB-KW"/>
</dbReference>
<evidence type="ECO:0000256" key="4">
    <source>
        <dbReference type="ARBA" id="ARBA00022723"/>
    </source>
</evidence>
<dbReference type="PROSITE" id="PS00518">
    <property type="entry name" value="ZF_RING_1"/>
    <property type="match status" value="1"/>
</dbReference>
<evidence type="ECO:0000256" key="3">
    <source>
        <dbReference type="ARBA" id="ARBA00022679"/>
    </source>
</evidence>
<proteinExistence type="predicted"/>
<dbReference type="EC" id="2.3.2.31" evidence="2"/>
<evidence type="ECO:0000256" key="1">
    <source>
        <dbReference type="ARBA" id="ARBA00001798"/>
    </source>
</evidence>
<keyword evidence="3" id="KW-0808">Transferase</keyword>
<organism evidence="12 13">
    <name type="scientific">Lentithecium fluviatile CBS 122367</name>
    <dbReference type="NCBI Taxonomy" id="1168545"/>
    <lineage>
        <taxon>Eukaryota</taxon>
        <taxon>Fungi</taxon>
        <taxon>Dikarya</taxon>
        <taxon>Ascomycota</taxon>
        <taxon>Pezizomycotina</taxon>
        <taxon>Dothideomycetes</taxon>
        <taxon>Pleosporomycetidae</taxon>
        <taxon>Pleosporales</taxon>
        <taxon>Massarineae</taxon>
        <taxon>Lentitheciaceae</taxon>
        <taxon>Lentithecium</taxon>
    </lineage>
</organism>
<evidence type="ECO:0000256" key="8">
    <source>
        <dbReference type="ARBA" id="ARBA00022833"/>
    </source>
</evidence>
<reference evidence="12" key="1">
    <citation type="journal article" date="2020" name="Stud. Mycol.">
        <title>101 Dothideomycetes genomes: a test case for predicting lifestyles and emergence of pathogens.</title>
        <authorList>
            <person name="Haridas S."/>
            <person name="Albert R."/>
            <person name="Binder M."/>
            <person name="Bloem J."/>
            <person name="Labutti K."/>
            <person name="Salamov A."/>
            <person name="Andreopoulos B."/>
            <person name="Baker S."/>
            <person name="Barry K."/>
            <person name="Bills G."/>
            <person name="Bluhm B."/>
            <person name="Cannon C."/>
            <person name="Castanera R."/>
            <person name="Culley D."/>
            <person name="Daum C."/>
            <person name="Ezra D."/>
            <person name="Gonzalez J."/>
            <person name="Henrissat B."/>
            <person name="Kuo A."/>
            <person name="Liang C."/>
            <person name="Lipzen A."/>
            <person name="Lutzoni F."/>
            <person name="Magnuson J."/>
            <person name="Mondo S."/>
            <person name="Nolan M."/>
            <person name="Ohm R."/>
            <person name="Pangilinan J."/>
            <person name="Park H.-J."/>
            <person name="Ramirez L."/>
            <person name="Alfaro M."/>
            <person name="Sun H."/>
            <person name="Tritt A."/>
            <person name="Yoshinaga Y."/>
            <person name="Zwiers L.-H."/>
            <person name="Turgeon B."/>
            <person name="Goodwin S."/>
            <person name="Spatafora J."/>
            <person name="Crous P."/>
            <person name="Grigoriev I."/>
        </authorList>
    </citation>
    <scope>NUCLEOTIDE SEQUENCE</scope>
    <source>
        <strain evidence="12">CBS 122367</strain>
    </source>
</reference>
<dbReference type="Pfam" id="PF01485">
    <property type="entry name" value="IBR"/>
    <property type="match status" value="2"/>
</dbReference>
<feature type="domain" description="RING-type" evidence="10">
    <location>
        <begin position="4"/>
        <end position="48"/>
    </location>
</feature>
<evidence type="ECO:0000256" key="7">
    <source>
        <dbReference type="ARBA" id="ARBA00022786"/>
    </source>
</evidence>
<name>A0A6G1JAR9_9PLEO</name>
<evidence type="ECO:0000256" key="9">
    <source>
        <dbReference type="PROSITE-ProRule" id="PRU00175"/>
    </source>
</evidence>
<feature type="domain" description="RING-type" evidence="11">
    <location>
        <begin position="1"/>
        <end position="185"/>
    </location>
</feature>
<evidence type="ECO:0000256" key="5">
    <source>
        <dbReference type="ARBA" id="ARBA00022737"/>
    </source>
</evidence>
<dbReference type="EMBL" id="MU005574">
    <property type="protein sequence ID" value="KAF2687664.1"/>
    <property type="molecule type" value="Genomic_DNA"/>
</dbReference>
<dbReference type="CDD" id="cd20335">
    <property type="entry name" value="BRcat_RBR"/>
    <property type="match status" value="1"/>
</dbReference>
<dbReference type="InterPro" id="IPR031127">
    <property type="entry name" value="E3_UB_ligase_RBR"/>
</dbReference>
<keyword evidence="8" id="KW-0862">Zinc</keyword>
<dbReference type="PANTHER" id="PTHR11685">
    <property type="entry name" value="RBR FAMILY RING FINGER AND IBR DOMAIN-CONTAINING"/>
    <property type="match status" value="1"/>
</dbReference>
<keyword evidence="13" id="KW-1185">Reference proteome</keyword>
<dbReference type="InterPro" id="IPR044066">
    <property type="entry name" value="TRIAD_supradom"/>
</dbReference>
<evidence type="ECO:0000259" key="11">
    <source>
        <dbReference type="PROSITE" id="PS51873"/>
    </source>
</evidence>
<sequence>QIQCCVCLETYGAPSIVSLACHHPYCFGCLKELFIRATKDETLFPPRCCRQRIDAALIKEEFTHEELYAFRVAFKKFTTADRTYCSKADCGSFIPPDRIVANKAVCTRCKRSTCKMCRSAFHQGKVCPEDPTIQATLSLADSKGWKRCHSCGHLVELAHGCNHITCKCGSAFCYTCGKQWKTCHC</sequence>
<dbReference type="InterPro" id="IPR002867">
    <property type="entry name" value="IBR_dom"/>
</dbReference>
<dbReference type="InterPro" id="IPR013083">
    <property type="entry name" value="Znf_RING/FYVE/PHD"/>
</dbReference>
<dbReference type="PROSITE" id="PS51873">
    <property type="entry name" value="TRIAD"/>
    <property type="match status" value="1"/>
</dbReference>
<feature type="non-terminal residue" evidence="12">
    <location>
        <position position="185"/>
    </location>
</feature>
<dbReference type="SUPFAM" id="SSF57850">
    <property type="entry name" value="RING/U-box"/>
    <property type="match status" value="2"/>
</dbReference>
<dbReference type="GO" id="GO:0016567">
    <property type="term" value="P:protein ubiquitination"/>
    <property type="evidence" value="ECO:0007669"/>
    <property type="project" value="InterPro"/>
</dbReference>
<evidence type="ECO:0000313" key="13">
    <source>
        <dbReference type="Proteomes" id="UP000799291"/>
    </source>
</evidence>
<keyword evidence="7" id="KW-0833">Ubl conjugation pathway</keyword>
<evidence type="ECO:0000256" key="6">
    <source>
        <dbReference type="ARBA" id="ARBA00022771"/>
    </source>
</evidence>
<dbReference type="InterPro" id="IPR017907">
    <property type="entry name" value="Znf_RING_CS"/>
</dbReference>
<dbReference type="GO" id="GO:0061630">
    <property type="term" value="F:ubiquitin protein ligase activity"/>
    <property type="evidence" value="ECO:0007669"/>
    <property type="project" value="UniProtKB-EC"/>
</dbReference>
<comment type="catalytic activity">
    <reaction evidence="1">
        <text>[E2 ubiquitin-conjugating enzyme]-S-ubiquitinyl-L-cysteine + [acceptor protein]-L-lysine = [E2 ubiquitin-conjugating enzyme]-L-cysteine + [acceptor protein]-N(6)-ubiquitinyl-L-lysine.</text>
        <dbReference type="EC" id="2.3.2.31"/>
    </reaction>
</comment>
<keyword evidence="6 9" id="KW-0863">Zinc-finger</keyword>
<dbReference type="InterPro" id="IPR001841">
    <property type="entry name" value="Znf_RING"/>
</dbReference>
<dbReference type="CDD" id="cd22584">
    <property type="entry name" value="Rcat_RBR_unk"/>
    <property type="match status" value="1"/>
</dbReference>
<dbReference type="Proteomes" id="UP000799291">
    <property type="component" value="Unassembled WGS sequence"/>
</dbReference>